<protein>
    <submittedName>
        <fullName evidence="4">Uncharacterized protein</fullName>
    </submittedName>
</protein>
<evidence type="ECO:0000256" key="2">
    <source>
        <dbReference type="ARBA" id="ARBA00022490"/>
    </source>
</evidence>
<sequence>MEARLRTAFPSMHHVSYHGEDVPVHIILERLSQGLDGVCTLTVSFTDLYDTGCRRFLEGLDEFAGWRWLDQRWIGPDEKEASLIDMRERMPLLRGIRFLDLSSNQITTFDKSGLRAAVAYNGTLLVLELQGNELCSGTSSPACFEEIRQFGAAVGCSVLRTLNLTANQLGGAGLAAFFDGLPRTGTTLKTLYISVNVFDAPDTASNTGLDAARSIARFLRDPNACRGLERLHLNGNHFGWAGVRTIVHAVVGSHMACTLGEELSSCASTHIQPPNHSLLYLDLFSTGIDTLHSVSTVDEEDWEQHSMLTPSKWTDVLAHQLLENELARDACRQSALSVLAGARIVGCRATDTGGTGFPMLRLPMELRAVVLSHLDHTHTLNRAQYTNVLRYASAPSTIGYGLRQV</sequence>
<dbReference type="PANTHER" id="PTHR24107:SF2">
    <property type="entry name" value="NLR FAMILY CARD DOMAIN CONTAINING 3"/>
    <property type="match status" value="1"/>
</dbReference>
<dbReference type="OrthoDB" id="120976at2759"/>
<comment type="subcellular location">
    <subcellularLocation>
        <location evidence="1">Cytoplasm</location>
        <location evidence="1">Cytoskeleton</location>
    </subcellularLocation>
</comment>
<dbReference type="InterPro" id="IPR032675">
    <property type="entry name" value="LRR_dom_sf"/>
</dbReference>
<evidence type="ECO:0000313" key="4">
    <source>
        <dbReference type="EMBL" id="PKI84258.1"/>
    </source>
</evidence>
<dbReference type="SUPFAM" id="SSF52047">
    <property type="entry name" value="RNI-like"/>
    <property type="match status" value="1"/>
</dbReference>
<organism evidence="4 5">
    <name type="scientific">Malassezia vespertilionis</name>
    <dbReference type="NCBI Taxonomy" id="2020962"/>
    <lineage>
        <taxon>Eukaryota</taxon>
        <taxon>Fungi</taxon>
        <taxon>Dikarya</taxon>
        <taxon>Basidiomycota</taxon>
        <taxon>Ustilaginomycotina</taxon>
        <taxon>Malasseziomycetes</taxon>
        <taxon>Malasseziales</taxon>
        <taxon>Malasseziaceae</taxon>
        <taxon>Malassezia</taxon>
    </lineage>
</organism>
<dbReference type="AlphaFoldDB" id="A0A2N1JCI5"/>
<gene>
    <name evidence="4" type="ORF">MVES_001665</name>
</gene>
<accession>A0A2N1JCI5</accession>
<evidence type="ECO:0000256" key="3">
    <source>
        <dbReference type="ARBA" id="ARBA00023212"/>
    </source>
</evidence>
<keyword evidence="2" id="KW-0963">Cytoplasm</keyword>
<dbReference type="GO" id="GO:0005856">
    <property type="term" value="C:cytoskeleton"/>
    <property type="evidence" value="ECO:0007669"/>
    <property type="project" value="UniProtKB-SubCell"/>
</dbReference>
<dbReference type="PANTHER" id="PTHR24107">
    <property type="entry name" value="YNEIN REGULATORY COMPLEX SUBUNIT 5"/>
    <property type="match status" value="1"/>
</dbReference>
<evidence type="ECO:0000256" key="1">
    <source>
        <dbReference type="ARBA" id="ARBA00004245"/>
    </source>
</evidence>
<keyword evidence="5" id="KW-1185">Reference proteome</keyword>
<name>A0A2N1JCI5_9BASI</name>
<keyword evidence="3" id="KW-0206">Cytoskeleton</keyword>
<dbReference type="InterPro" id="IPR001611">
    <property type="entry name" value="Leu-rich_rpt"/>
</dbReference>
<proteinExistence type="predicted"/>
<reference evidence="4 5" key="1">
    <citation type="submission" date="2017-10" db="EMBL/GenBank/DDBJ databases">
        <title>A novel species of cold-tolerant Malassezia isolated from bats.</title>
        <authorList>
            <person name="Lorch J.M."/>
            <person name="Palmer J.M."/>
            <person name="Vanderwolf K.J."/>
            <person name="Schmidt K.Z."/>
            <person name="Verant M.L."/>
            <person name="Weller T.J."/>
            <person name="Blehert D.S."/>
        </authorList>
    </citation>
    <scope>NUCLEOTIDE SEQUENCE [LARGE SCALE GENOMIC DNA]</scope>
    <source>
        <strain evidence="4 5">NWHC:44797-103</strain>
    </source>
</reference>
<dbReference type="InterPro" id="IPR052410">
    <property type="entry name" value="DRC5"/>
</dbReference>
<dbReference type="Proteomes" id="UP000232875">
    <property type="component" value="Unassembled WGS sequence"/>
</dbReference>
<dbReference type="Pfam" id="PF13516">
    <property type="entry name" value="LRR_6"/>
    <property type="match status" value="1"/>
</dbReference>
<evidence type="ECO:0000313" key="5">
    <source>
        <dbReference type="Proteomes" id="UP000232875"/>
    </source>
</evidence>
<dbReference type="STRING" id="2020962.A0A2N1JCI5"/>
<dbReference type="EMBL" id="KZ454989">
    <property type="protein sequence ID" value="PKI84258.1"/>
    <property type="molecule type" value="Genomic_DNA"/>
</dbReference>
<dbReference type="Gene3D" id="3.80.10.10">
    <property type="entry name" value="Ribonuclease Inhibitor"/>
    <property type="match status" value="1"/>
</dbReference>